<sequence>MNPKDSSFFPRCAPHAHLRRRPRRPRRPPRPGRPGIAISPSQRGNRVHRQGVPAAGLLRGDLQRRRASGQSRRPGREESDDKQSVVGENRSFGAQGQVGASCAADGKVWTSSGVTAGLDMTLAFVQHV</sequence>
<evidence type="ECO:0000313" key="2">
    <source>
        <dbReference type="EMBL" id="EER24338.1"/>
    </source>
</evidence>
<gene>
    <name evidence="2" type="ORF">CPC735_057080</name>
</gene>
<comment type="caution">
    <text evidence="2">The sequence shown here is derived from an EMBL/GenBank/DDBJ whole genome shotgun (WGS) entry which is preliminary data.</text>
</comment>
<organism evidence="2">
    <name type="scientific">Coccidioides posadasii (strain C735)</name>
    <name type="common">Valley fever fungus</name>
    <dbReference type="NCBI Taxonomy" id="222929"/>
    <lineage>
        <taxon>Eukaryota</taxon>
        <taxon>Fungi</taxon>
        <taxon>Dikarya</taxon>
        <taxon>Ascomycota</taxon>
        <taxon>Pezizomycotina</taxon>
        <taxon>Eurotiomycetes</taxon>
        <taxon>Eurotiomycetidae</taxon>
        <taxon>Onygenales</taxon>
        <taxon>Onygenaceae</taxon>
        <taxon>Coccidioides</taxon>
    </lineage>
</organism>
<reference evidence="2" key="1">
    <citation type="journal article" date="2009" name="Genome Res.">
        <title>Comparative genomic analyses of the human fungal pathogens Coccidioides and their relatives.</title>
        <authorList>
            <person name="Sharpton T.J."/>
            <person name="Stajich J.E."/>
            <person name="Rounsley S.D."/>
            <person name="Gardner M.J."/>
            <person name="Wortman J.R."/>
            <person name="Jordar V.S."/>
            <person name="Maiti R."/>
            <person name="Kodira C.D."/>
            <person name="Neafsey D.E."/>
            <person name="Zeng Q."/>
            <person name="Hung C.-Y."/>
            <person name="McMahan C."/>
            <person name="Muszewska A."/>
            <person name="Grynberg M."/>
            <person name="Mandel M.A."/>
            <person name="Kellner E.M."/>
            <person name="Barker B.M."/>
            <person name="Galgiani J.N."/>
            <person name="Orbach M.J."/>
            <person name="Kirkland T.N."/>
            <person name="Cole G.T."/>
            <person name="Henn M.R."/>
            <person name="Birren B.W."/>
            <person name="Taylor J.W."/>
        </authorList>
    </citation>
    <scope>NUCLEOTIDE SEQUENCE [LARGE SCALE GENOMIC DNA]</scope>
    <source>
        <strain evidence="2">C735 delta SOWgp</strain>
    </source>
</reference>
<feature type="compositionally biased region" description="Basic and acidic residues" evidence="1">
    <location>
        <begin position="74"/>
        <end position="83"/>
    </location>
</feature>
<dbReference type="Gene3D" id="3.40.50.880">
    <property type="match status" value="1"/>
</dbReference>
<dbReference type="AlphaFoldDB" id="C5PII5"/>
<dbReference type="Proteomes" id="UP000009084">
    <property type="component" value="Unassembled WGS sequence"/>
</dbReference>
<feature type="region of interest" description="Disordered" evidence="1">
    <location>
        <begin position="1"/>
        <end position="101"/>
    </location>
</feature>
<dbReference type="InterPro" id="IPR029062">
    <property type="entry name" value="Class_I_gatase-like"/>
</dbReference>
<name>C5PII5_COCP7</name>
<proteinExistence type="predicted"/>
<dbReference type="VEuPathDB" id="FungiDB:CPC735_057080"/>
<dbReference type="OrthoDB" id="543156at2759"/>
<dbReference type="HOGENOM" id="CLU_1959361_0_0_1"/>
<feature type="compositionally biased region" description="Basic residues" evidence="1">
    <location>
        <begin position="14"/>
        <end position="30"/>
    </location>
</feature>
<accession>C5PII5</accession>
<dbReference type="EMBL" id="ACFW01000049">
    <property type="protein sequence ID" value="EER24338.1"/>
    <property type="molecule type" value="Genomic_DNA"/>
</dbReference>
<evidence type="ECO:0000256" key="1">
    <source>
        <dbReference type="SAM" id="MobiDB-lite"/>
    </source>
</evidence>
<protein>
    <submittedName>
        <fullName evidence="2">Uncharacterized protein</fullName>
    </submittedName>
</protein>